<evidence type="ECO:0000313" key="2">
    <source>
        <dbReference type="Proteomes" id="UP001500218"/>
    </source>
</evidence>
<gene>
    <name evidence="1" type="ORF">GCM10009682_51700</name>
</gene>
<evidence type="ECO:0000313" key="1">
    <source>
        <dbReference type="EMBL" id="GAA1825528.1"/>
    </source>
</evidence>
<sequence length="128" mass="14553">MAATTTDPHDTCTPPLTRQVSRGVMPRSRMVARRAALRQNGAVARWEYARLEYRAAGTFGSDQSMDWTATFHHAGGVHRWGTDERYDDLSHLNRAGADGWEAWHRNVLHIGQPQRMHAVTYSLRRQVA</sequence>
<reference evidence="2" key="1">
    <citation type="journal article" date="2019" name="Int. J. Syst. Evol. Microbiol.">
        <title>The Global Catalogue of Microorganisms (GCM) 10K type strain sequencing project: providing services to taxonomists for standard genome sequencing and annotation.</title>
        <authorList>
            <consortium name="The Broad Institute Genomics Platform"/>
            <consortium name="The Broad Institute Genome Sequencing Center for Infectious Disease"/>
            <person name="Wu L."/>
            <person name="Ma J."/>
        </authorList>
    </citation>
    <scope>NUCLEOTIDE SEQUENCE [LARGE SCALE GENOMIC DNA]</scope>
    <source>
        <strain evidence="2">JCM 13250</strain>
    </source>
</reference>
<accession>A0ABP4YTL7</accession>
<keyword evidence="2" id="KW-1185">Reference proteome</keyword>
<protein>
    <submittedName>
        <fullName evidence="1">Uncharacterized protein</fullName>
    </submittedName>
</protein>
<dbReference type="Proteomes" id="UP001500218">
    <property type="component" value="Unassembled WGS sequence"/>
</dbReference>
<comment type="caution">
    <text evidence="1">The sequence shown here is derived from an EMBL/GenBank/DDBJ whole genome shotgun (WGS) entry which is preliminary data.</text>
</comment>
<name>A0ABP4YTL7_9ACTN</name>
<dbReference type="EMBL" id="BAAALT010000222">
    <property type="protein sequence ID" value="GAA1825528.1"/>
    <property type="molecule type" value="Genomic_DNA"/>
</dbReference>
<proteinExistence type="predicted"/>
<organism evidence="1 2">
    <name type="scientific">Luedemannella flava</name>
    <dbReference type="NCBI Taxonomy" id="349316"/>
    <lineage>
        <taxon>Bacteria</taxon>
        <taxon>Bacillati</taxon>
        <taxon>Actinomycetota</taxon>
        <taxon>Actinomycetes</taxon>
        <taxon>Micromonosporales</taxon>
        <taxon>Micromonosporaceae</taxon>
        <taxon>Luedemannella</taxon>
    </lineage>
</organism>